<sequence length="488" mass="52518">MGVAKARAGEAGFVAAAQRGTLIRETIDYAARASQVVDLGRKTAIWVSPPGYTLDAIDEPVSKLVAGVAQGDRSSYPSVIYGFILSVLYAIYVAPFVATYSAVHGRVSSLITPVGEGESATLAEVLQRIRAQVTTAYDGYVAPNFSKVRQGGVTVFIEDELVGPVRQSAAKVKAAAEVDLSALKAVVAPGQPETTSLADILHIGLQRLVTFVVVLAFRAHQAALAKVLVGVDYILPARPAKPVSSKADPQLHQTTTGPLPKSRKKPFEPSATGHILTLAGIACEIGRRLLKRIDAVAVAARGQLPDVDYHSIWNKTVSVIRLPYTWATGIISVARSRYRSHREALLGKVTAYEATISGYVQRTYALCKCAVTYVAERFLAIGAFVKGRLHLEDVAAKRTAHQATVAEYAQRTYGMCASVVNYAAARFLAIWAFVKGQLYLETVLAKTSTFEAPIVGCTQRIYAACKWAISYVAERVLAMWASVKGRFS</sequence>
<reference evidence="4 6" key="2">
    <citation type="submission" date="2018-03" db="EMBL/GenBank/DDBJ databases">
        <authorList>
            <person name="Fogelqvist J."/>
        </authorList>
    </citation>
    <scope>NUCLEOTIDE SEQUENCE [LARGE SCALE GENOMIC DNA]</scope>
</reference>
<dbReference type="Proteomes" id="UP000290189">
    <property type="component" value="Unassembled WGS sequence"/>
</dbReference>
<evidence type="ECO:0000256" key="2">
    <source>
        <dbReference type="SAM" id="Phobius"/>
    </source>
</evidence>
<dbReference type="EMBL" id="OVEO01000004">
    <property type="protein sequence ID" value="SPQ95377.1"/>
    <property type="molecule type" value="Genomic_DNA"/>
</dbReference>
<keyword evidence="5" id="KW-1185">Reference proteome</keyword>
<dbReference type="EMBL" id="CDSF01000076">
    <property type="protein sequence ID" value="CEO96714.1"/>
    <property type="molecule type" value="Genomic_DNA"/>
</dbReference>
<dbReference type="Proteomes" id="UP000039324">
    <property type="component" value="Unassembled WGS sequence"/>
</dbReference>
<evidence type="ECO:0000313" key="4">
    <source>
        <dbReference type="EMBL" id="SPQ95377.1"/>
    </source>
</evidence>
<geneLocation type="mitochondrion" evidence="4"/>
<dbReference type="AlphaFoldDB" id="A0A0G4INF9"/>
<gene>
    <name evidence="3" type="ORF">PBRA_005318</name>
    <name evidence="4" type="ORF">PLBR_LOCUS2592</name>
</gene>
<keyword evidence="2" id="KW-1133">Transmembrane helix</keyword>
<keyword evidence="4" id="KW-0496">Mitochondrion</keyword>
<feature type="transmembrane region" description="Helical" evidence="2">
    <location>
        <begin position="79"/>
        <end position="103"/>
    </location>
</feature>
<reference evidence="3 5" key="1">
    <citation type="submission" date="2015-02" db="EMBL/GenBank/DDBJ databases">
        <authorList>
            <person name="Chooi Y.-H."/>
        </authorList>
    </citation>
    <scope>NUCLEOTIDE SEQUENCE [LARGE SCALE GENOMIC DNA]</scope>
    <source>
        <strain evidence="3">E3</strain>
    </source>
</reference>
<evidence type="ECO:0000313" key="6">
    <source>
        <dbReference type="Proteomes" id="UP000290189"/>
    </source>
</evidence>
<name>A0A0G4INF9_PLABS</name>
<feature type="region of interest" description="Disordered" evidence="1">
    <location>
        <begin position="242"/>
        <end position="266"/>
    </location>
</feature>
<organism evidence="3 5">
    <name type="scientific">Plasmodiophora brassicae</name>
    <name type="common">Clubroot disease agent</name>
    <dbReference type="NCBI Taxonomy" id="37360"/>
    <lineage>
        <taxon>Eukaryota</taxon>
        <taxon>Sar</taxon>
        <taxon>Rhizaria</taxon>
        <taxon>Endomyxa</taxon>
        <taxon>Phytomyxea</taxon>
        <taxon>Plasmodiophorida</taxon>
        <taxon>Plasmodiophoridae</taxon>
        <taxon>Plasmodiophora</taxon>
    </lineage>
</organism>
<protein>
    <submittedName>
        <fullName evidence="3">Uncharacterized protein</fullName>
    </submittedName>
</protein>
<accession>A0A0G4INF9</accession>
<proteinExistence type="predicted"/>
<evidence type="ECO:0000313" key="3">
    <source>
        <dbReference type="EMBL" id="CEO96714.1"/>
    </source>
</evidence>
<keyword evidence="2" id="KW-0812">Transmembrane</keyword>
<keyword evidence="2" id="KW-0472">Membrane</keyword>
<evidence type="ECO:0000256" key="1">
    <source>
        <dbReference type="SAM" id="MobiDB-lite"/>
    </source>
</evidence>
<evidence type="ECO:0000313" key="5">
    <source>
        <dbReference type="Proteomes" id="UP000039324"/>
    </source>
</evidence>